<dbReference type="GO" id="GO:0005509">
    <property type="term" value="F:calcium ion binding"/>
    <property type="evidence" value="ECO:0007669"/>
    <property type="project" value="InterPro"/>
</dbReference>
<dbReference type="Gene3D" id="1.10.238.10">
    <property type="entry name" value="EF-hand"/>
    <property type="match status" value="1"/>
</dbReference>
<dbReference type="SUPFAM" id="SSF47473">
    <property type="entry name" value="EF-hand"/>
    <property type="match status" value="1"/>
</dbReference>
<dbReference type="InterPro" id="IPR018247">
    <property type="entry name" value="EF_Hand_1_Ca_BS"/>
</dbReference>
<feature type="domain" description="EF-hand" evidence="2">
    <location>
        <begin position="19"/>
        <end position="54"/>
    </location>
</feature>
<dbReference type="Pfam" id="PF13499">
    <property type="entry name" value="EF-hand_7"/>
    <property type="match status" value="1"/>
</dbReference>
<dbReference type="InterPro" id="IPR002048">
    <property type="entry name" value="EF_hand_dom"/>
</dbReference>
<dbReference type="PROSITE" id="PS00018">
    <property type="entry name" value="EF_HAND_1"/>
    <property type="match status" value="1"/>
</dbReference>
<organism evidence="3">
    <name type="scientific">Spongospora subterranea</name>
    <dbReference type="NCBI Taxonomy" id="70186"/>
    <lineage>
        <taxon>Eukaryota</taxon>
        <taxon>Sar</taxon>
        <taxon>Rhizaria</taxon>
        <taxon>Endomyxa</taxon>
        <taxon>Phytomyxea</taxon>
        <taxon>Plasmodiophorida</taxon>
        <taxon>Plasmodiophoridae</taxon>
        <taxon>Spongospora</taxon>
    </lineage>
</organism>
<sequence length="117" mass="13452">MVRMNFKGKRLNQVFSMDSRTARIARAFALCDLNSSGFLEAEDIAAVCKAFDDQSDTSSALTEEIFNEFDISEKKKISVDEWTNRILQIWQQQDDKSFNNHFEYLEAKIGVLNNSKS</sequence>
<keyword evidence="1" id="KW-0106">Calcium</keyword>
<protein>
    <recommendedName>
        <fullName evidence="2">EF-hand domain-containing protein</fullName>
    </recommendedName>
</protein>
<evidence type="ECO:0000259" key="2">
    <source>
        <dbReference type="PROSITE" id="PS50222"/>
    </source>
</evidence>
<accession>A0A0H5RCV8</accession>
<name>A0A0H5RCV8_9EUKA</name>
<proteinExistence type="predicted"/>
<reference evidence="3" key="1">
    <citation type="submission" date="2015-04" db="EMBL/GenBank/DDBJ databases">
        <title>The genome sequence of the plant pathogenic Rhizarian Plasmodiophora brassicae reveals insights in its biotrophic life cycle and the origin of chitin synthesis.</title>
        <authorList>
            <person name="Schwelm A."/>
            <person name="Fogelqvist J."/>
            <person name="Knaust A."/>
            <person name="Julke S."/>
            <person name="Lilja T."/>
            <person name="Dhandapani V."/>
            <person name="Bonilla-Rosso G."/>
            <person name="Karlsson M."/>
            <person name="Shevchenko A."/>
            <person name="Choi S.R."/>
            <person name="Kim H.G."/>
            <person name="Park J.Y."/>
            <person name="Lim Y.P."/>
            <person name="Ludwig-Muller J."/>
            <person name="Dixelius C."/>
        </authorList>
    </citation>
    <scope>NUCLEOTIDE SEQUENCE</scope>
    <source>
        <tissue evidence="3">Potato root galls</tissue>
    </source>
</reference>
<evidence type="ECO:0000313" key="3">
    <source>
        <dbReference type="EMBL" id="CRZ12110.1"/>
    </source>
</evidence>
<dbReference type="InterPro" id="IPR011992">
    <property type="entry name" value="EF-hand-dom_pair"/>
</dbReference>
<dbReference type="PROSITE" id="PS50222">
    <property type="entry name" value="EF_HAND_2"/>
    <property type="match status" value="1"/>
</dbReference>
<evidence type="ECO:0000256" key="1">
    <source>
        <dbReference type="ARBA" id="ARBA00022837"/>
    </source>
</evidence>
<dbReference type="EMBL" id="HACM01011668">
    <property type="protein sequence ID" value="CRZ12110.1"/>
    <property type="molecule type" value="Transcribed_RNA"/>
</dbReference>
<dbReference type="AlphaFoldDB" id="A0A0H5RCV8"/>